<protein>
    <submittedName>
        <fullName evidence="3">CoB--CoM heterodisulfide reductase subunit B</fullName>
        <ecNumber evidence="3">1.8.98.1</ecNumber>
    </submittedName>
</protein>
<evidence type="ECO:0000313" key="3">
    <source>
        <dbReference type="EMBL" id="CQR72470.1"/>
    </source>
</evidence>
<dbReference type="Pfam" id="PF02754">
    <property type="entry name" value="CCG"/>
    <property type="match status" value="2"/>
</dbReference>
<dbReference type="InterPro" id="IPR051278">
    <property type="entry name" value="HdrB/HdrD_reductase"/>
</dbReference>
<evidence type="ECO:0000313" key="4">
    <source>
        <dbReference type="Proteomes" id="UP000049855"/>
    </source>
</evidence>
<dbReference type="AlphaFoldDB" id="A0A0U1KYH1"/>
<accession>A0A0U1KYH1</accession>
<dbReference type="InterPro" id="IPR004017">
    <property type="entry name" value="Cys_rich_dom"/>
</dbReference>
<dbReference type="GO" id="GO:0051912">
    <property type="term" value="F:CoB--CoM heterodisulfide reductase activity"/>
    <property type="evidence" value="ECO:0007669"/>
    <property type="project" value="UniProtKB-EC"/>
</dbReference>
<evidence type="ECO:0000259" key="2">
    <source>
        <dbReference type="Pfam" id="PF02754"/>
    </source>
</evidence>
<dbReference type="EC" id="1.8.98.1" evidence="3"/>
<reference evidence="4" key="1">
    <citation type="submission" date="2015-03" db="EMBL/GenBank/DDBJ databases">
        <authorList>
            <person name="Nijsse Bart"/>
        </authorList>
    </citation>
    <scope>NUCLEOTIDE SEQUENCE [LARGE SCALE GENOMIC DNA]</scope>
</reference>
<keyword evidence="4" id="KW-1185">Reference proteome</keyword>
<dbReference type="EMBL" id="CTRP01000010">
    <property type="protein sequence ID" value="CQR72470.1"/>
    <property type="molecule type" value="Genomic_DNA"/>
</dbReference>
<proteinExistence type="predicted"/>
<feature type="domain" description="Cysteine-rich" evidence="2">
    <location>
        <begin position="152"/>
        <end position="237"/>
    </location>
</feature>
<dbReference type="Proteomes" id="UP000049855">
    <property type="component" value="Unassembled WGS sequence"/>
</dbReference>
<dbReference type="RefSeq" id="WP_021167184.1">
    <property type="nucleotide sequence ID" value="NZ_CTRP01000010.1"/>
</dbReference>
<dbReference type="PANTHER" id="PTHR42947">
    <property type="entry name" value="COB--COM HETERODISULFIDE REDUCTASE SUBUNIT B 1"/>
    <property type="match status" value="1"/>
</dbReference>
<evidence type="ECO:0000256" key="1">
    <source>
        <dbReference type="ARBA" id="ARBA00023002"/>
    </source>
</evidence>
<sequence>MKLGYYPGCSLHSTAAEYNMATEAVFDALDIELAELPEWNCCGASAGHSTDHFLALALPLRNLVIAEVEQQKELVLPCAACYNLVKAADHYVREGTPEAKDANEELKNIMGSSYNGTVHVTHPLEVIMRKEIVGKVKPQVKNPLKGLKVVPYYGCLLTRPTYVAFDDVEQPQAMDQLMNLVGADVKRWSYKTDCCGGSLTVPRTDVVYEITKNLVTAAQRAGADAIVTACPLCQMTLETRQKEIQNPIPIFFFTELLGISFGHPQAKKWMKKHITDPIPLLTSLHLL</sequence>
<dbReference type="Gene3D" id="1.20.1050.140">
    <property type="match status" value="1"/>
</dbReference>
<organism evidence="3 4">
    <name type="scientific">Sporomusa ovata</name>
    <dbReference type="NCBI Taxonomy" id="2378"/>
    <lineage>
        <taxon>Bacteria</taxon>
        <taxon>Bacillati</taxon>
        <taxon>Bacillota</taxon>
        <taxon>Negativicutes</taxon>
        <taxon>Selenomonadales</taxon>
        <taxon>Sporomusaceae</taxon>
        <taxon>Sporomusa</taxon>
    </lineage>
</organism>
<gene>
    <name evidence="3" type="ORF">SpAn4DRAFT_2930</name>
</gene>
<keyword evidence="1 3" id="KW-0560">Oxidoreductase</keyword>
<name>A0A0U1KYH1_9FIRM</name>
<dbReference type="PANTHER" id="PTHR42947:SF1">
    <property type="entry name" value="COB--COM HETERODISULFIDE REDUCTASE SUBUNIT B 1"/>
    <property type="match status" value="1"/>
</dbReference>
<feature type="domain" description="Cysteine-rich" evidence="2">
    <location>
        <begin position="4"/>
        <end position="84"/>
    </location>
</feature>